<proteinExistence type="inferred from homology"/>
<dbReference type="InterPro" id="IPR050250">
    <property type="entry name" value="Macrolide_Exporter_MacB"/>
</dbReference>
<dbReference type="Pfam" id="PF02687">
    <property type="entry name" value="FtsX"/>
    <property type="match status" value="1"/>
</dbReference>
<organism evidence="10 11">
    <name type="scientific">Microbacterium amylolyticum</name>
    <dbReference type="NCBI Taxonomy" id="936337"/>
    <lineage>
        <taxon>Bacteria</taxon>
        <taxon>Bacillati</taxon>
        <taxon>Actinomycetota</taxon>
        <taxon>Actinomycetes</taxon>
        <taxon>Micrococcales</taxon>
        <taxon>Microbacteriaceae</taxon>
        <taxon>Microbacterium</taxon>
    </lineage>
</organism>
<feature type="transmembrane region" description="Helical" evidence="7">
    <location>
        <begin position="21"/>
        <end position="41"/>
    </location>
</feature>
<dbReference type="Pfam" id="PF12704">
    <property type="entry name" value="MacB_PCD"/>
    <property type="match status" value="1"/>
</dbReference>
<keyword evidence="3 7" id="KW-0812">Transmembrane</keyword>
<keyword evidence="4 7" id="KW-1133">Transmembrane helix</keyword>
<evidence type="ECO:0000256" key="3">
    <source>
        <dbReference type="ARBA" id="ARBA00022692"/>
    </source>
</evidence>
<name>A0ABS4ZJ00_9MICO</name>
<evidence type="ECO:0000256" key="4">
    <source>
        <dbReference type="ARBA" id="ARBA00022989"/>
    </source>
</evidence>
<keyword evidence="11" id="KW-1185">Reference proteome</keyword>
<evidence type="ECO:0000256" key="5">
    <source>
        <dbReference type="ARBA" id="ARBA00023136"/>
    </source>
</evidence>
<dbReference type="EMBL" id="JAGIOL010000001">
    <property type="protein sequence ID" value="MBP2437261.1"/>
    <property type="molecule type" value="Genomic_DNA"/>
</dbReference>
<evidence type="ECO:0000259" key="9">
    <source>
        <dbReference type="Pfam" id="PF12704"/>
    </source>
</evidence>
<evidence type="ECO:0000256" key="6">
    <source>
        <dbReference type="ARBA" id="ARBA00038076"/>
    </source>
</evidence>
<protein>
    <submittedName>
        <fullName evidence="10">ABC transport system permease protein</fullName>
    </submittedName>
</protein>
<feature type="transmembrane region" description="Helical" evidence="7">
    <location>
        <begin position="284"/>
        <end position="311"/>
    </location>
</feature>
<keyword evidence="2" id="KW-1003">Cell membrane</keyword>
<evidence type="ECO:0000256" key="1">
    <source>
        <dbReference type="ARBA" id="ARBA00004651"/>
    </source>
</evidence>
<feature type="domain" description="ABC3 transporter permease C-terminal" evidence="8">
    <location>
        <begin position="291"/>
        <end position="414"/>
    </location>
</feature>
<evidence type="ECO:0000256" key="2">
    <source>
        <dbReference type="ARBA" id="ARBA00022475"/>
    </source>
</evidence>
<evidence type="ECO:0000313" key="10">
    <source>
        <dbReference type="EMBL" id="MBP2437261.1"/>
    </source>
</evidence>
<comment type="similarity">
    <text evidence="6">Belongs to the ABC-4 integral membrane protein family.</text>
</comment>
<dbReference type="InterPro" id="IPR025857">
    <property type="entry name" value="MacB_PCD"/>
</dbReference>
<feature type="transmembrane region" description="Helical" evidence="7">
    <location>
        <begin position="385"/>
        <end position="407"/>
    </location>
</feature>
<comment type="subcellular location">
    <subcellularLocation>
        <location evidence="1">Cell membrane</location>
        <topology evidence="1">Multi-pass membrane protein</topology>
    </subcellularLocation>
</comment>
<comment type="caution">
    <text evidence="10">The sequence shown here is derived from an EMBL/GenBank/DDBJ whole genome shotgun (WGS) entry which is preliminary data.</text>
</comment>
<evidence type="ECO:0000313" key="11">
    <source>
        <dbReference type="Proteomes" id="UP001519362"/>
    </source>
</evidence>
<dbReference type="InterPro" id="IPR003838">
    <property type="entry name" value="ABC3_permease_C"/>
</dbReference>
<feature type="transmembrane region" description="Helical" evidence="7">
    <location>
        <begin position="332"/>
        <end position="365"/>
    </location>
</feature>
<reference evidence="10 11" key="1">
    <citation type="submission" date="2021-03" db="EMBL/GenBank/DDBJ databases">
        <title>Sequencing the genomes of 1000 actinobacteria strains.</title>
        <authorList>
            <person name="Klenk H.-P."/>
        </authorList>
    </citation>
    <scope>NUCLEOTIDE SEQUENCE [LARGE SCALE GENOMIC DNA]</scope>
    <source>
        <strain evidence="10 11">DSM 24221</strain>
    </source>
</reference>
<gene>
    <name evidence="10" type="ORF">JOF34_001847</name>
</gene>
<dbReference type="PANTHER" id="PTHR30572:SF4">
    <property type="entry name" value="ABC TRANSPORTER PERMEASE YTRF"/>
    <property type="match status" value="1"/>
</dbReference>
<evidence type="ECO:0000259" key="8">
    <source>
        <dbReference type="Pfam" id="PF02687"/>
    </source>
</evidence>
<evidence type="ECO:0000256" key="7">
    <source>
        <dbReference type="SAM" id="Phobius"/>
    </source>
</evidence>
<keyword evidence="5 7" id="KW-0472">Membrane</keyword>
<sequence length="422" mass="44889">MKFTDLLRTTATNTFRRPLRACLTIVAIMIGAFTFTITSGLDTGVNAYIDSQTRAVGATNTVQVTATNPTSFLNEQMEEYDEDMASAGTDIGQGIMSEDDISRIEDQLGPGDQLTATSQVTPLYYSHDEGQRYRFIYNGYWPGKEMNLAAGDQLTDDTDQTQIIIPTYAVGPLGFSTPDDAIGSTVQVGVLGQDGQTRDLDATVVGVQVRSLIGGNLPFGNEAFNDDLQELSAIGAEPGQAQWYPTALVTSDDVDAVMTVLEDEGFAVSTAEYIIGDYRSIVSAVLMLLNVLAAVAIAAAMFGIINTLLMSVQERTRQIGMFRALGMPRRTVFSSIALESVFLSVIGGIIAAALAITAGALLGPVALEAAGLDLPGLTLFEFEPLNVVLIIVGVMLAALLAAVLPALRAARLEPMHALRSDT</sequence>
<dbReference type="Proteomes" id="UP001519362">
    <property type="component" value="Unassembled WGS sequence"/>
</dbReference>
<feature type="domain" description="MacB-like periplasmic core" evidence="9">
    <location>
        <begin position="23"/>
        <end position="220"/>
    </location>
</feature>
<dbReference type="RefSeq" id="WP_165134418.1">
    <property type="nucleotide sequence ID" value="NZ_CP049253.1"/>
</dbReference>
<accession>A0ABS4ZJ00</accession>
<dbReference type="PANTHER" id="PTHR30572">
    <property type="entry name" value="MEMBRANE COMPONENT OF TRANSPORTER-RELATED"/>
    <property type="match status" value="1"/>
</dbReference>